<keyword evidence="1 6" id="KW-0732">Signal</keyword>
<sequence length="163" mass="18386">MKRVTCLFLLLASLLGLTACGFQLSGYQPLPESARHVSLILTSDTPANLERALKTSLRKQGVLITADAPYTLAIRNVQQNRRSITIDSNANVDEYEMLMQVTFEVMNRDQQSVSGELSAFTEKILDYDADKETASATLQRTIKREMWQTLADRIVRQYIARAQ</sequence>
<dbReference type="GeneID" id="89454844"/>
<dbReference type="GO" id="GO:1990351">
    <property type="term" value="C:transporter complex"/>
    <property type="evidence" value="ECO:0007669"/>
    <property type="project" value="TreeGrafter"/>
</dbReference>
<comment type="caution">
    <text evidence="7">The sequence shown here is derived from an EMBL/GenBank/DDBJ whole genome shotgun (WGS) entry which is preliminary data.</text>
</comment>
<keyword evidence="5 6" id="KW-0449">Lipoprotein</keyword>
<accession>A0AAW7XID5</accession>
<dbReference type="AlphaFoldDB" id="A0AAW7XID5"/>
<dbReference type="GO" id="GO:0043165">
    <property type="term" value="P:Gram-negative-bacterium-type cell outer membrane assembly"/>
    <property type="evidence" value="ECO:0007669"/>
    <property type="project" value="UniProtKB-UniRule"/>
</dbReference>
<evidence type="ECO:0000256" key="5">
    <source>
        <dbReference type="ARBA" id="ARBA00023288"/>
    </source>
</evidence>
<comment type="subcellular location">
    <subcellularLocation>
        <location evidence="6">Cell outer membrane</location>
        <topology evidence="6">Lipid-anchor</topology>
    </subcellularLocation>
</comment>
<dbReference type="HAMAP" id="MF_01186">
    <property type="entry name" value="LPS_assembly_LptE"/>
    <property type="match status" value="1"/>
</dbReference>
<dbReference type="PANTHER" id="PTHR38098:SF1">
    <property type="entry name" value="LPS-ASSEMBLY LIPOPROTEIN LPTE"/>
    <property type="match status" value="1"/>
</dbReference>
<evidence type="ECO:0000313" key="8">
    <source>
        <dbReference type="Proteomes" id="UP001169862"/>
    </source>
</evidence>
<dbReference type="GO" id="GO:0001530">
    <property type="term" value="F:lipopolysaccharide binding"/>
    <property type="evidence" value="ECO:0007669"/>
    <property type="project" value="TreeGrafter"/>
</dbReference>
<dbReference type="RefSeq" id="WP_075170970.1">
    <property type="nucleotide sequence ID" value="NZ_CAXHZV010000005.1"/>
</dbReference>
<reference evidence="7" key="1">
    <citation type="submission" date="2023-07" db="EMBL/GenBank/DDBJ databases">
        <title>Genome content predicts the carbon catabolic preferences of heterotrophic bacteria.</title>
        <authorList>
            <person name="Gralka M."/>
        </authorList>
    </citation>
    <scope>NUCLEOTIDE SEQUENCE</scope>
    <source>
        <strain evidence="7">I2M16</strain>
    </source>
</reference>
<comment type="similarity">
    <text evidence="6">Belongs to the LptE lipoprotein family.</text>
</comment>
<evidence type="ECO:0000256" key="4">
    <source>
        <dbReference type="ARBA" id="ARBA00023237"/>
    </source>
</evidence>
<keyword evidence="4 6" id="KW-0998">Cell outer membrane</keyword>
<comment type="function">
    <text evidence="6">Together with LptD, is involved in the assembly of lipopolysaccharide (LPS) at the surface of the outer membrane. Required for the proper assembly of LptD. Binds LPS and may serve as the LPS recognition site at the outer membrane.</text>
</comment>
<dbReference type="Pfam" id="PF04390">
    <property type="entry name" value="LptE"/>
    <property type="match status" value="1"/>
</dbReference>
<evidence type="ECO:0000256" key="6">
    <source>
        <dbReference type="HAMAP-Rule" id="MF_01186"/>
    </source>
</evidence>
<dbReference type="GO" id="GO:0009279">
    <property type="term" value="C:cell outer membrane"/>
    <property type="evidence" value="ECO:0007669"/>
    <property type="project" value="UniProtKB-SubCell"/>
</dbReference>
<evidence type="ECO:0000313" key="7">
    <source>
        <dbReference type="EMBL" id="MDO6453785.1"/>
    </source>
</evidence>
<dbReference type="InterPro" id="IPR007485">
    <property type="entry name" value="LPS_assembly_LptE"/>
</dbReference>
<dbReference type="EMBL" id="JAUOPG010000005">
    <property type="protein sequence ID" value="MDO6453785.1"/>
    <property type="molecule type" value="Genomic_DNA"/>
</dbReference>
<keyword evidence="2 6" id="KW-0472">Membrane</keyword>
<dbReference type="Proteomes" id="UP001169862">
    <property type="component" value="Unassembled WGS sequence"/>
</dbReference>
<comment type="subunit">
    <text evidence="6">Component of the lipopolysaccharide transport and assembly complex. Interacts with LptD.</text>
</comment>
<organism evidence="7 8">
    <name type="scientific">Neptunomonas phycophila</name>
    <dbReference type="NCBI Taxonomy" id="1572645"/>
    <lineage>
        <taxon>Bacteria</taxon>
        <taxon>Pseudomonadati</taxon>
        <taxon>Pseudomonadota</taxon>
        <taxon>Gammaproteobacteria</taxon>
        <taxon>Oceanospirillales</taxon>
        <taxon>Oceanospirillaceae</taxon>
        <taxon>Neptunomonas</taxon>
    </lineage>
</organism>
<dbReference type="GO" id="GO:0015920">
    <property type="term" value="P:lipopolysaccharide transport"/>
    <property type="evidence" value="ECO:0007669"/>
    <property type="project" value="TreeGrafter"/>
</dbReference>
<gene>
    <name evidence="6 7" type="primary">lptE</name>
    <name evidence="7" type="ORF">Q4490_09425</name>
</gene>
<dbReference type="PANTHER" id="PTHR38098">
    <property type="entry name" value="LPS-ASSEMBLY LIPOPROTEIN LPTE"/>
    <property type="match status" value="1"/>
</dbReference>
<name>A0AAW7XID5_9GAMM</name>
<protein>
    <recommendedName>
        <fullName evidence="6">LPS-assembly lipoprotein LptE</fullName>
    </recommendedName>
</protein>
<proteinExistence type="inferred from homology"/>
<dbReference type="Gene3D" id="3.30.160.150">
    <property type="entry name" value="Lipoprotein like domain"/>
    <property type="match status" value="1"/>
</dbReference>
<evidence type="ECO:0000256" key="1">
    <source>
        <dbReference type="ARBA" id="ARBA00022729"/>
    </source>
</evidence>
<evidence type="ECO:0000256" key="2">
    <source>
        <dbReference type="ARBA" id="ARBA00023136"/>
    </source>
</evidence>
<evidence type="ECO:0000256" key="3">
    <source>
        <dbReference type="ARBA" id="ARBA00023139"/>
    </source>
</evidence>
<dbReference type="PROSITE" id="PS51257">
    <property type="entry name" value="PROKAR_LIPOPROTEIN"/>
    <property type="match status" value="1"/>
</dbReference>
<keyword evidence="3 6" id="KW-0564">Palmitate</keyword>